<dbReference type="OrthoDB" id="9806955at2"/>
<gene>
    <name evidence="10" type="ORF">AJ81_00150</name>
</gene>
<dbReference type="InterPro" id="IPR001106">
    <property type="entry name" value="Aromatic_Lyase"/>
</dbReference>
<dbReference type="GO" id="GO:0019557">
    <property type="term" value="P:L-histidine catabolic process to glutamate and formate"/>
    <property type="evidence" value="ECO:0007669"/>
    <property type="project" value="UniProtKB-UniPathway"/>
</dbReference>
<evidence type="ECO:0000256" key="5">
    <source>
        <dbReference type="ARBA" id="ARBA00049269"/>
    </source>
</evidence>
<comment type="subcellular location">
    <subcellularLocation>
        <location evidence="9">Cytoplasm</location>
    </subcellularLocation>
</comment>
<sequence length="505" mass="55994">MFIGESDLNVRSIVNVSRHNEQVSLSPSAIDRMRNPRTVVERLASSEKPVYGVNTGFGAFATTKIPKDKLLSLQKNILLSHACGVDEPLPTDVVRAMILMRAHTLALGHSGVRPIVVEKLCEMLNKSIVPYVPCRGSVGASGDLAPLAHVALVLIGEGEVLIDGERRPTRDALQLFEFEPIQLLEKEGLSLVNGTQAMSACLALAVNDALNLVRLSTEVAALSADVLFASTDPYDEAVAKTRRHRGQGIILRMMRERFESSQLRASHVNCLRVQDPYSLRCIPQVHGAVLDVLFFAKKIVEDEINSVTDNPIVYGDRMISQGNFHGEPLAFAADFLCIALTDLGNMIERRIDRLLNPKLNEGLPPFLAFGEAGVNSGLMIWQYTAAALCNENKVLSHPASTDTIPTSGFQEDHVSMGMNACLKLLKVLDNVETLSAIELMCAARALQARRPMRSSKLNEELFSRVEDLLEGTSDDTYWQNSFRRIKRFVDQTIKETHTEWWRTYE</sequence>
<dbReference type="STRING" id="1123384.AJ81_00150"/>
<evidence type="ECO:0000256" key="8">
    <source>
        <dbReference type="RuleBase" id="RU004479"/>
    </source>
</evidence>
<protein>
    <recommendedName>
        <fullName evidence="2 6">Histidine ammonia-lyase</fullName>
        <ecNumber evidence="2 6">4.3.1.3</ecNumber>
    </recommendedName>
</protein>
<dbReference type="AlphaFoldDB" id="A0A0X1KNJ8"/>
<dbReference type="PANTHER" id="PTHR10362">
    <property type="entry name" value="HISTIDINE AMMONIA-LYASE"/>
    <property type="match status" value="1"/>
</dbReference>
<dbReference type="InterPro" id="IPR008948">
    <property type="entry name" value="L-Aspartase-like"/>
</dbReference>
<dbReference type="NCBIfam" id="TIGR01225">
    <property type="entry name" value="hutH"/>
    <property type="match status" value="1"/>
</dbReference>
<dbReference type="NCBIfam" id="NF006871">
    <property type="entry name" value="PRK09367.1"/>
    <property type="match status" value="1"/>
</dbReference>
<dbReference type="InterPro" id="IPR022313">
    <property type="entry name" value="Phe/His_NH3-lyase_AS"/>
</dbReference>
<dbReference type="InterPro" id="IPR024083">
    <property type="entry name" value="Fumarase/histidase_N"/>
</dbReference>
<dbReference type="GO" id="GO:0019556">
    <property type="term" value="P:L-histidine catabolic process to glutamate and formamide"/>
    <property type="evidence" value="ECO:0007669"/>
    <property type="project" value="UniProtKB-UniPathway"/>
</dbReference>
<dbReference type="GO" id="GO:0004397">
    <property type="term" value="F:histidine ammonia-lyase activity"/>
    <property type="evidence" value="ECO:0007669"/>
    <property type="project" value="UniProtKB-UniRule"/>
</dbReference>
<comment type="catalytic activity">
    <reaction evidence="5 8">
        <text>L-histidine = trans-urocanate + NH4(+)</text>
        <dbReference type="Rhea" id="RHEA:21232"/>
        <dbReference type="ChEBI" id="CHEBI:17771"/>
        <dbReference type="ChEBI" id="CHEBI:28938"/>
        <dbReference type="ChEBI" id="CHEBI:57595"/>
        <dbReference type="EC" id="4.3.1.3"/>
    </reaction>
</comment>
<keyword evidence="4 7" id="KW-0456">Lyase</keyword>
<evidence type="ECO:0000256" key="3">
    <source>
        <dbReference type="ARBA" id="ARBA00022808"/>
    </source>
</evidence>
<dbReference type="EC" id="4.3.1.3" evidence="2 6"/>
<proteinExistence type="inferred from homology"/>
<organism evidence="10 11">
    <name type="scientific">Pseudothermotoga hypogea DSM 11164 = NBRC 106472</name>
    <dbReference type="NCBI Taxonomy" id="1123384"/>
    <lineage>
        <taxon>Bacteria</taxon>
        <taxon>Thermotogati</taxon>
        <taxon>Thermotogota</taxon>
        <taxon>Thermotogae</taxon>
        <taxon>Thermotogales</taxon>
        <taxon>Thermotogaceae</taxon>
        <taxon>Pseudothermotoga</taxon>
    </lineage>
</organism>
<dbReference type="RefSeq" id="WP_031502946.1">
    <property type="nucleotide sequence ID" value="NC_022795.1"/>
</dbReference>
<dbReference type="UniPathway" id="UPA00379">
    <property type="reaction ID" value="UER00549"/>
</dbReference>
<name>A0A0X1KNJ8_9THEM</name>
<evidence type="ECO:0000313" key="11">
    <source>
        <dbReference type="Proteomes" id="UP000077469"/>
    </source>
</evidence>
<evidence type="ECO:0000256" key="6">
    <source>
        <dbReference type="NCBIfam" id="TIGR01225"/>
    </source>
</evidence>
<evidence type="ECO:0000256" key="4">
    <source>
        <dbReference type="ARBA" id="ARBA00023239"/>
    </source>
</evidence>
<dbReference type="GO" id="GO:0005737">
    <property type="term" value="C:cytoplasm"/>
    <property type="evidence" value="ECO:0007669"/>
    <property type="project" value="UniProtKB-SubCell"/>
</dbReference>
<comment type="similarity">
    <text evidence="7">Belongs to the PAL/histidase family.</text>
</comment>
<dbReference type="Gene3D" id="1.20.200.10">
    <property type="entry name" value="Fumarase/aspartase (Central domain)"/>
    <property type="match status" value="1"/>
</dbReference>
<dbReference type="PaxDb" id="1123384-AJ81_00150"/>
<dbReference type="KEGG" id="phy:AJ81_00150"/>
<accession>A0A0X1KNJ8</accession>
<dbReference type="InterPro" id="IPR005921">
    <property type="entry name" value="HutH"/>
</dbReference>
<dbReference type="Gene3D" id="1.10.275.10">
    <property type="entry name" value="Fumarase/aspartase (N-terminal domain)"/>
    <property type="match status" value="1"/>
</dbReference>
<dbReference type="Pfam" id="PF00221">
    <property type="entry name" value="Lyase_aromatic"/>
    <property type="match status" value="1"/>
</dbReference>
<dbReference type="FunFam" id="1.10.275.10:FF:000005">
    <property type="entry name" value="Histidine ammonia-lyase"/>
    <property type="match status" value="1"/>
</dbReference>
<keyword evidence="11" id="KW-1185">Reference proteome</keyword>
<evidence type="ECO:0000256" key="2">
    <source>
        <dbReference type="ARBA" id="ARBA00012994"/>
    </source>
</evidence>
<evidence type="ECO:0000313" key="10">
    <source>
        <dbReference type="EMBL" id="AJC72868.1"/>
    </source>
</evidence>
<dbReference type="EMBL" id="CP007141">
    <property type="protein sequence ID" value="AJC72868.1"/>
    <property type="molecule type" value="Genomic_DNA"/>
</dbReference>
<evidence type="ECO:0000256" key="7">
    <source>
        <dbReference type="RuleBase" id="RU003954"/>
    </source>
</evidence>
<reference evidence="10 11" key="1">
    <citation type="submission" date="2014-01" db="EMBL/GenBank/DDBJ databases">
        <title>Genome sequencing of Thermotog hypogea.</title>
        <authorList>
            <person name="Zhang X."/>
            <person name="Alvare G."/>
            <person name="Fristensky B."/>
            <person name="Chen L."/>
            <person name="Suen T."/>
            <person name="Chen Q."/>
            <person name="Ma K."/>
        </authorList>
    </citation>
    <scope>NUCLEOTIDE SEQUENCE [LARGE SCALE GENOMIC DNA]</scope>
    <source>
        <strain evidence="10 11">DSM 11164</strain>
    </source>
</reference>
<dbReference type="CDD" id="cd00332">
    <property type="entry name" value="PAL-HAL"/>
    <property type="match status" value="1"/>
</dbReference>
<dbReference type="PATRIC" id="fig|1123384.7.peg.28"/>
<evidence type="ECO:0000256" key="9">
    <source>
        <dbReference type="RuleBase" id="RU004480"/>
    </source>
</evidence>
<dbReference type="PROSITE" id="PS00488">
    <property type="entry name" value="PAL_HISTIDASE"/>
    <property type="match status" value="1"/>
</dbReference>
<comment type="pathway">
    <text evidence="1 8">Amino-acid degradation; L-histidine degradation into L-glutamate; N-formimidoyl-L-glutamate from L-histidine: step 1/3.</text>
</comment>
<keyword evidence="3 8" id="KW-0369">Histidine metabolism</keyword>
<dbReference type="Proteomes" id="UP000077469">
    <property type="component" value="Chromosome"/>
</dbReference>
<evidence type="ECO:0000256" key="1">
    <source>
        <dbReference type="ARBA" id="ARBA00005113"/>
    </source>
</evidence>
<dbReference type="SUPFAM" id="SSF48557">
    <property type="entry name" value="L-aspartase-like"/>
    <property type="match status" value="1"/>
</dbReference>